<protein>
    <submittedName>
        <fullName evidence="5">Transposase</fullName>
    </submittedName>
</protein>
<comment type="caution">
    <text evidence="5">The sequence shown here is derived from an EMBL/GenBank/DDBJ whole genome shotgun (WGS) entry which is preliminary data.</text>
</comment>
<evidence type="ECO:0000313" key="6">
    <source>
        <dbReference type="Proteomes" id="UP000293380"/>
    </source>
</evidence>
<evidence type="ECO:0000259" key="4">
    <source>
        <dbReference type="Pfam" id="PF13518"/>
    </source>
</evidence>
<dbReference type="Gene3D" id="1.10.10.10">
    <property type="entry name" value="Winged helix-like DNA-binding domain superfamily/Winged helix DNA-binding domain"/>
    <property type="match status" value="1"/>
</dbReference>
<dbReference type="Gene3D" id="1.10.10.60">
    <property type="entry name" value="Homeodomain-like"/>
    <property type="match status" value="1"/>
</dbReference>
<keyword evidence="3" id="KW-0732">Signal</keyword>
<dbReference type="InterPro" id="IPR009057">
    <property type="entry name" value="Homeodomain-like_sf"/>
</dbReference>
<dbReference type="GO" id="GO:0043565">
    <property type="term" value="F:sequence-specific DNA binding"/>
    <property type="evidence" value="ECO:0007669"/>
    <property type="project" value="InterPro"/>
</dbReference>
<comment type="similarity">
    <text evidence="1">Belongs to the IS150/IS1296 orfA family.</text>
</comment>
<dbReference type="PANTHER" id="PTHR33795">
    <property type="entry name" value="INSERTION ELEMENT IS150 PROTEIN INSJ"/>
    <property type="match status" value="1"/>
</dbReference>
<sequence length="173" mass="20333">MKKFTLKFKLTVVNAFLNGSQSHAAVAHQYGIHRKSLCRWLAHWRLHGEAGLTPRQKRRLYTLSFKTEVIQYWLETALPLTDIAAQFNIPSYLIIDRWVKLYRNGGFDALTPPPPPPRPHMPAKPKDRNRPSEEMTREELLEELEYRRAEMAYLKKLDALIQQKKLAQQKKQK</sequence>
<dbReference type="InterPro" id="IPR052057">
    <property type="entry name" value="IS150/IS1296_orfA-like"/>
</dbReference>
<dbReference type="AlphaFoldDB" id="A0A4Q9EJP7"/>
<feature type="domain" description="Insertion element IS150 protein InsJ-like helix-turn-helix" evidence="4">
    <location>
        <begin position="65"/>
        <end position="118"/>
    </location>
</feature>
<accession>A0A4Q9EJP7</accession>
<organism evidence="5 6">
    <name type="scientific">Hafnia paralvei</name>
    <dbReference type="NCBI Taxonomy" id="546367"/>
    <lineage>
        <taxon>Bacteria</taxon>
        <taxon>Pseudomonadati</taxon>
        <taxon>Pseudomonadota</taxon>
        <taxon>Gammaproteobacteria</taxon>
        <taxon>Enterobacterales</taxon>
        <taxon>Hafniaceae</taxon>
        <taxon>Hafnia</taxon>
    </lineage>
</organism>
<feature type="compositionally biased region" description="Basic and acidic residues" evidence="2">
    <location>
        <begin position="124"/>
        <end position="139"/>
    </location>
</feature>
<feature type="signal peptide" evidence="3">
    <location>
        <begin position="1"/>
        <end position="24"/>
    </location>
</feature>
<dbReference type="InterPro" id="IPR010921">
    <property type="entry name" value="Trp_repressor/repl_initiator"/>
</dbReference>
<evidence type="ECO:0000256" key="1">
    <source>
        <dbReference type="ARBA" id="ARBA00038232"/>
    </source>
</evidence>
<dbReference type="EMBL" id="SITD01000060">
    <property type="protein sequence ID" value="TBM25103.1"/>
    <property type="molecule type" value="Genomic_DNA"/>
</dbReference>
<gene>
    <name evidence="5" type="ORF">EYY89_12535</name>
</gene>
<feature type="domain" description="Insertion element IS150 protein InsJ-like helix-turn-helix" evidence="4">
    <location>
        <begin position="8"/>
        <end position="59"/>
    </location>
</feature>
<dbReference type="InterPro" id="IPR055247">
    <property type="entry name" value="InsJ-like_HTH"/>
</dbReference>
<dbReference type="PANTHER" id="PTHR33795:SF1">
    <property type="entry name" value="INSERTION ELEMENT IS150 PROTEIN INSJ"/>
    <property type="match status" value="1"/>
</dbReference>
<name>A0A4Q9EJP7_9GAMM</name>
<dbReference type="Proteomes" id="UP000293380">
    <property type="component" value="Unassembled WGS sequence"/>
</dbReference>
<reference evidence="5 6" key="1">
    <citation type="submission" date="2019-02" db="EMBL/GenBank/DDBJ databases">
        <title>Comparative genomic analysis of the Hafnia genus genomes.</title>
        <authorList>
            <person name="Zhiqiu Y."/>
            <person name="Chao Y."/>
            <person name="Yuhui D."/>
            <person name="Di H."/>
            <person name="Bin L."/>
        </authorList>
    </citation>
    <scope>NUCLEOTIDE SEQUENCE [LARGE SCALE GENOMIC DNA]</scope>
    <source>
        <strain evidence="5 6">PCM_1194</strain>
    </source>
</reference>
<feature type="region of interest" description="Disordered" evidence="2">
    <location>
        <begin position="109"/>
        <end position="139"/>
    </location>
</feature>
<evidence type="ECO:0000256" key="2">
    <source>
        <dbReference type="SAM" id="MobiDB-lite"/>
    </source>
</evidence>
<evidence type="ECO:0000256" key="3">
    <source>
        <dbReference type="SAM" id="SignalP"/>
    </source>
</evidence>
<dbReference type="RefSeq" id="WP_130959798.1">
    <property type="nucleotide sequence ID" value="NZ_SITD01000060.1"/>
</dbReference>
<feature type="compositionally biased region" description="Pro residues" evidence="2">
    <location>
        <begin position="111"/>
        <end position="122"/>
    </location>
</feature>
<evidence type="ECO:0000313" key="5">
    <source>
        <dbReference type="EMBL" id="TBM25103.1"/>
    </source>
</evidence>
<feature type="chain" id="PRO_5020555415" evidence="3">
    <location>
        <begin position="25"/>
        <end position="173"/>
    </location>
</feature>
<dbReference type="Pfam" id="PF13518">
    <property type="entry name" value="HTH_28"/>
    <property type="match status" value="2"/>
</dbReference>
<dbReference type="InterPro" id="IPR036388">
    <property type="entry name" value="WH-like_DNA-bd_sf"/>
</dbReference>
<dbReference type="SUPFAM" id="SSF48295">
    <property type="entry name" value="TrpR-like"/>
    <property type="match status" value="1"/>
</dbReference>
<proteinExistence type="inferred from homology"/>
<dbReference type="SUPFAM" id="SSF46689">
    <property type="entry name" value="Homeodomain-like"/>
    <property type="match status" value="1"/>
</dbReference>